<feature type="compositionally biased region" description="Basic residues" evidence="1">
    <location>
        <begin position="423"/>
        <end position="434"/>
    </location>
</feature>
<feature type="compositionally biased region" description="Low complexity" evidence="1">
    <location>
        <begin position="435"/>
        <end position="444"/>
    </location>
</feature>
<dbReference type="EMBL" id="JAAAJB010000445">
    <property type="protein sequence ID" value="KAG0255729.1"/>
    <property type="molecule type" value="Genomic_DNA"/>
</dbReference>
<sequence>MDPVPSPRNRMVQEPVTESELWLEPGHEPNECESEQERTMGGVNTSMKTRDNKHVQPICTEDDATRPLTEAPTSMFLPTGVNDENNSFPQEGGTDKNSDVRIKIEACEDSNGLFILSQAVSMVQNDAITQGEGSFDDYELKLEIDEESIKQEQSADGDQIPHWLPSPDSDQSTFLEADHVKRADNSEMEGHFEAAGSIKPEVGMATNNEDNPLDTARILAIIARATEVIRQREEQGFVYRSHEAGGSNKRNSRKSELPSQRRPKAPQRRLLPKPYPETVQPVLDTAIAPEAPRRPAPGPASDLASTSVHPLQSPVHMPEPTPPPELAHPSELFPPSAQEPPQPDFQEPPSFVPFSSLPGFRPRPFRAPSHGPSTTAASQTLNAVYFQSSWQEFLTADHSLDIPVETNLDEGDPTVEIKEKSTTKKRKRSKKAKQGKNNNSSSKKVSNDDQQVEEDVRHRGTLPSEKVSDALEEGYLPTHTDKRLRDLDAPTACSSTGSLDVQPSEKAYTLHGIRYVKRPKRVDVIGEEERARQQNAMRIPNIPLYKMFQAQERRVQKRGCRKWNTTYSLQAQLAIPASAIETSIKLERHPPIVQSSETASTGTEEDRKNGDENGKEVEENDGDDDDDHLKEEREEEEDEGHDDRDRVDDLLRDPMRLLTFFRTRALPASSLSSSSTTTASSTNSSTSSTSSIKSDDTLVDNASNSANDKISIQLRVWQVLRLMDIVPYFSKVEGIQWRVVAKGLSLKDSRTGRLLQGADLRACWEQMRTQQVNYAREWHPREYQLLDQGIARYGTGQRGFRLIRENLLMGRGVLAIRHRWLLLRKARGDHVRTPTRWRNVTPPRESLKSLHHIRRTLQLRMIE</sequence>
<feature type="region of interest" description="Disordered" evidence="1">
    <location>
        <begin position="586"/>
        <end position="648"/>
    </location>
</feature>
<dbReference type="Proteomes" id="UP000807716">
    <property type="component" value="Unassembled WGS sequence"/>
</dbReference>
<proteinExistence type="predicted"/>
<feature type="region of interest" description="Disordered" evidence="1">
    <location>
        <begin position="404"/>
        <end position="472"/>
    </location>
</feature>
<gene>
    <name evidence="2" type="ORF">DFQ27_006098</name>
</gene>
<feature type="compositionally biased region" description="Pro residues" evidence="1">
    <location>
        <begin position="317"/>
        <end position="326"/>
    </location>
</feature>
<feature type="compositionally biased region" description="Low complexity" evidence="1">
    <location>
        <begin position="671"/>
        <end position="691"/>
    </location>
</feature>
<feature type="compositionally biased region" description="Basic and acidic residues" evidence="1">
    <location>
        <begin position="25"/>
        <end position="38"/>
    </location>
</feature>
<accession>A0A9P6U0Y2</accession>
<feature type="region of interest" description="Disordered" evidence="1">
    <location>
        <begin position="1"/>
        <end position="99"/>
    </location>
</feature>
<name>A0A9P6U0Y2_9FUNG</name>
<feature type="compositionally biased region" description="Basic residues" evidence="1">
    <location>
        <begin position="261"/>
        <end position="271"/>
    </location>
</feature>
<evidence type="ECO:0000313" key="3">
    <source>
        <dbReference type="Proteomes" id="UP000807716"/>
    </source>
</evidence>
<dbReference type="AlphaFoldDB" id="A0A9P6U0Y2"/>
<organism evidence="2 3">
    <name type="scientific">Actinomortierella ambigua</name>
    <dbReference type="NCBI Taxonomy" id="1343610"/>
    <lineage>
        <taxon>Eukaryota</taxon>
        <taxon>Fungi</taxon>
        <taxon>Fungi incertae sedis</taxon>
        <taxon>Mucoromycota</taxon>
        <taxon>Mortierellomycotina</taxon>
        <taxon>Mortierellomycetes</taxon>
        <taxon>Mortierellales</taxon>
        <taxon>Mortierellaceae</taxon>
        <taxon>Actinomortierella</taxon>
    </lineage>
</organism>
<evidence type="ECO:0000313" key="2">
    <source>
        <dbReference type="EMBL" id="KAG0255729.1"/>
    </source>
</evidence>
<evidence type="ECO:0000256" key="1">
    <source>
        <dbReference type="SAM" id="MobiDB-lite"/>
    </source>
</evidence>
<feature type="compositionally biased region" description="Basic and acidic residues" evidence="1">
    <location>
        <begin position="604"/>
        <end position="617"/>
    </location>
</feature>
<feature type="region of interest" description="Disordered" evidence="1">
    <location>
        <begin position="671"/>
        <end position="695"/>
    </location>
</feature>
<feature type="region of interest" description="Disordered" evidence="1">
    <location>
        <begin position="239"/>
        <end position="375"/>
    </location>
</feature>
<feature type="compositionally biased region" description="Polar residues" evidence="1">
    <location>
        <begin position="593"/>
        <end position="602"/>
    </location>
</feature>
<protein>
    <submittedName>
        <fullName evidence="2">Uncharacterized protein</fullName>
    </submittedName>
</protein>
<feature type="region of interest" description="Disordered" evidence="1">
    <location>
        <begin position="149"/>
        <end position="172"/>
    </location>
</feature>
<keyword evidence="3" id="KW-1185">Reference proteome</keyword>
<comment type="caution">
    <text evidence="2">The sequence shown here is derived from an EMBL/GenBank/DDBJ whole genome shotgun (WGS) entry which is preliminary data.</text>
</comment>
<dbReference type="OrthoDB" id="10643262at2759"/>
<reference evidence="2" key="1">
    <citation type="journal article" date="2020" name="Fungal Divers.">
        <title>Resolving the Mortierellaceae phylogeny through synthesis of multi-gene phylogenetics and phylogenomics.</title>
        <authorList>
            <person name="Vandepol N."/>
            <person name="Liber J."/>
            <person name="Desiro A."/>
            <person name="Na H."/>
            <person name="Kennedy M."/>
            <person name="Barry K."/>
            <person name="Grigoriev I.V."/>
            <person name="Miller A.N."/>
            <person name="O'Donnell K."/>
            <person name="Stajich J.E."/>
            <person name="Bonito G."/>
        </authorList>
    </citation>
    <scope>NUCLEOTIDE SEQUENCE</scope>
    <source>
        <strain evidence="2">BC1065</strain>
    </source>
</reference>